<protein>
    <submittedName>
        <fullName evidence="3">Uncharacterized protein</fullName>
    </submittedName>
</protein>
<organism evidence="3 4">
    <name type="scientific">Cichlidogyrus casuarinus</name>
    <dbReference type="NCBI Taxonomy" id="1844966"/>
    <lineage>
        <taxon>Eukaryota</taxon>
        <taxon>Metazoa</taxon>
        <taxon>Spiralia</taxon>
        <taxon>Lophotrochozoa</taxon>
        <taxon>Platyhelminthes</taxon>
        <taxon>Monogenea</taxon>
        <taxon>Monopisthocotylea</taxon>
        <taxon>Dactylogyridea</taxon>
        <taxon>Ancyrocephalidae</taxon>
        <taxon>Cichlidogyrus</taxon>
    </lineage>
</organism>
<proteinExistence type="predicted"/>
<evidence type="ECO:0000313" key="3">
    <source>
        <dbReference type="EMBL" id="KAL3313327.1"/>
    </source>
</evidence>
<keyword evidence="1" id="KW-0175">Coiled coil</keyword>
<comment type="caution">
    <text evidence="3">The sequence shown here is derived from an EMBL/GenBank/DDBJ whole genome shotgun (WGS) entry which is preliminary data.</text>
</comment>
<keyword evidence="4" id="KW-1185">Reference proteome</keyword>
<feature type="coiled-coil region" evidence="1">
    <location>
        <begin position="111"/>
        <end position="138"/>
    </location>
</feature>
<reference evidence="3 4" key="1">
    <citation type="submission" date="2024-11" db="EMBL/GenBank/DDBJ databases">
        <title>Adaptive evolution of stress response genes in parasites aligns with host niche diversity.</title>
        <authorList>
            <person name="Hahn C."/>
            <person name="Resl P."/>
        </authorList>
    </citation>
    <scope>NUCLEOTIDE SEQUENCE [LARGE SCALE GENOMIC DNA]</scope>
    <source>
        <strain evidence="3">EGGRZ-B1_66</strain>
        <tissue evidence="3">Body</tissue>
    </source>
</reference>
<evidence type="ECO:0000256" key="2">
    <source>
        <dbReference type="SAM" id="MobiDB-lite"/>
    </source>
</evidence>
<sequence length="168" mass="18868">MGREGRQVLSGGSSSVISRYGTREASANLMSKEDDPSLFSGKYMDEMLAEKALIAAHQIEHLGIERIQYITQKELAGATLIKKETKPNLEREKIISSSYHKMGDMSGKPTNERIRADLNELDEEIRKLQTVDDKKKARLAALTKMDKLASNKDSNNNRAKLPRSKFTN</sequence>
<evidence type="ECO:0000313" key="4">
    <source>
        <dbReference type="Proteomes" id="UP001626550"/>
    </source>
</evidence>
<name>A0ABD2Q289_9PLAT</name>
<dbReference type="Proteomes" id="UP001626550">
    <property type="component" value="Unassembled WGS sequence"/>
</dbReference>
<feature type="region of interest" description="Disordered" evidence="2">
    <location>
        <begin position="145"/>
        <end position="168"/>
    </location>
</feature>
<evidence type="ECO:0000256" key="1">
    <source>
        <dbReference type="SAM" id="Coils"/>
    </source>
</evidence>
<gene>
    <name evidence="3" type="ORF">Ciccas_008071</name>
</gene>
<accession>A0ABD2Q289</accession>
<dbReference type="EMBL" id="JBJKFK010001346">
    <property type="protein sequence ID" value="KAL3313327.1"/>
    <property type="molecule type" value="Genomic_DNA"/>
</dbReference>
<dbReference type="AlphaFoldDB" id="A0ABD2Q289"/>